<organism evidence="1 2">
    <name type="scientific">Geodia barretti</name>
    <name type="common">Barrett's horny sponge</name>
    <dbReference type="NCBI Taxonomy" id="519541"/>
    <lineage>
        <taxon>Eukaryota</taxon>
        <taxon>Metazoa</taxon>
        <taxon>Porifera</taxon>
        <taxon>Demospongiae</taxon>
        <taxon>Heteroscleromorpha</taxon>
        <taxon>Tetractinellida</taxon>
        <taxon>Astrophorina</taxon>
        <taxon>Geodiidae</taxon>
        <taxon>Geodia</taxon>
    </lineage>
</organism>
<reference evidence="1" key="1">
    <citation type="submission" date="2023-03" db="EMBL/GenBank/DDBJ databases">
        <authorList>
            <person name="Steffen K."/>
            <person name="Cardenas P."/>
        </authorList>
    </citation>
    <scope>NUCLEOTIDE SEQUENCE</scope>
</reference>
<dbReference type="Proteomes" id="UP001174909">
    <property type="component" value="Unassembled WGS sequence"/>
</dbReference>
<comment type="caution">
    <text evidence="1">The sequence shown here is derived from an EMBL/GenBank/DDBJ whole genome shotgun (WGS) entry which is preliminary data.</text>
</comment>
<dbReference type="NCBIfam" id="TIGR00278">
    <property type="entry name" value="membrane protein insertion efficiency factor YidD"/>
    <property type="match status" value="1"/>
</dbReference>
<evidence type="ECO:0000313" key="1">
    <source>
        <dbReference type="EMBL" id="CAI8043802.1"/>
    </source>
</evidence>
<dbReference type="Pfam" id="PF01809">
    <property type="entry name" value="YidD"/>
    <property type="match status" value="1"/>
</dbReference>
<dbReference type="EMBL" id="CASHTH010003359">
    <property type="protein sequence ID" value="CAI8043802.1"/>
    <property type="molecule type" value="Genomic_DNA"/>
</dbReference>
<dbReference type="PANTHER" id="PTHR33383">
    <property type="entry name" value="MEMBRANE PROTEIN INSERTION EFFICIENCY FACTOR-RELATED"/>
    <property type="match status" value="1"/>
</dbReference>
<proteinExistence type="predicted"/>
<sequence>MRFSTRWPTLAYEPASSLGPAVRQCAAYVPSCSAYALEALRAHGTRRGVWLTARRLARCHPWGSMGWDPVPAPRHRGEPARVIDA</sequence>
<keyword evidence="2" id="KW-1185">Reference proteome</keyword>
<accession>A0AA35T9L0</accession>
<dbReference type="InterPro" id="IPR002696">
    <property type="entry name" value="Membr_insert_effic_factor_YidD"/>
</dbReference>
<dbReference type="SMART" id="SM01234">
    <property type="entry name" value="Haemolytic"/>
    <property type="match status" value="1"/>
</dbReference>
<name>A0AA35T9L0_GEOBA</name>
<protein>
    <submittedName>
        <fullName evidence="1">Membrane protein insertion efficiency factor</fullName>
    </submittedName>
</protein>
<dbReference type="PANTHER" id="PTHR33383:SF1">
    <property type="entry name" value="MEMBRANE PROTEIN INSERTION EFFICIENCY FACTOR-RELATED"/>
    <property type="match status" value="1"/>
</dbReference>
<dbReference type="AlphaFoldDB" id="A0AA35T9L0"/>
<evidence type="ECO:0000313" key="2">
    <source>
        <dbReference type="Proteomes" id="UP001174909"/>
    </source>
</evidence>
<gene>
    <name evidence="1" type="ORF">GBAR_LOCUS24304</name>
</gene>